<proteinExistence type="predicted"/>
<evidence type="ECO:0000313" key="2">
    <source>
        <dbReference type="EMBL" id="MFH4975567.1"/>
    </source>
</evidence>
<protein>
    <submittedName>
        <fullName evidence="2">Uncharacterized protein</fullName>
    </submittedName>
</protein>
<accession>A0ABD6E8E1</accession>
<dbReference type="EMBL" id="JBGFUD010000982">
    <property type="protein sequence ID" value="MFH4975567.1"/>
    <property type="molecule type" value="Genomic_DNA"/>
</dbReference>
<feature type="region of interest" description="Disordered" evidence="1">
    <location>
        <begin position="62"/>
        <end position="90"/>
    </location>
</feature>
<keyword evidence="3" id="KW-1185">Reference proteome</keyword>
<evidence type="ECO:0000256" key="1">
    <source>
        <dbReference type="SAM" id="MobiDB-lite"/>
    </source>
</evidence>
<feature type="compositionally biased region" description="Low complexity" evidence="1">
    <location>
        <begin position="64"/>
        <end position="73"/>
    </location>
</feature>
<organism evidence="2 3">
    <name type="scientific">Gnathostoma spinigerum</name>
    <dbReference type="NCBI Taxonomy" id="75299"/>
    <lineage>
        <taxon>Eukaryota</taxon>
        <taxon>Metazoa</taxon>
        <taxon>Ecdysozoa</taxon>
        <taxon>Nematoda</taxon>
        <taxon>Chromadorea</taxon>
        <taxon>Rhabditida</taxon>
        <taxon>Spirurina</taxon>
        <taxon>Gnathostomatomorpha</taxon>
        <taxon>Gnathostomatoidea</taxon>
        <taxon>Gnathostomatidae</taxon>
        <taxon>Gnathostoma</taxon>
    </lineage>
</organism>
<dbReference type="Proteomes" id="UP001608902">
    <property type="component" value="Unassembled WGS sequence"/>
</dbReference>
<name>A0ABD6E8E1_9BILA</name>
<evidence type="ECO:0000313" key="3">
    <source>
        <dbReference type="Proteomes" id="UP001608902"/>
    </source>
</evidence>
<comment type="caution">
    <text evidence="2">The sequence shown here is derived from an EMBL/GenBank/DDBJ whole genome shotgun (WGS) entry which is preliminary data.</text>
</comment>
<reference evidence="2 3" key="1">
    <citation type="submission" date="2024-08" db="EMBL/GenBank/DDBJ databases">
        <title>Gnathostoma spinigerum genome.</title>
        <authorList>
            <person name="Gonzalez-Bertolin B."/>
            <person name="Monzon S."/>
            <person name="Zaballos A."/>
            <person name="Jimenez P."/>
            <person name="Dekumyoy P."/>
            <person name="Varona S."/>
            <person name="Cuesta I."/>
            <person name="Sumanam S."/>
            <person name="Adisakwattana P."/>
            <person name="Gasser R.B."/>
            <person name="Hernandez-Gonzalez A."/>
            <person name="Young N.D."/>
            <person name="Perteguer M.J."/>
        </authorList>
    </citation>
    <scope>NUCLEOTIDE SEQUENCE [LARGE SCALE GENOMIC DNA]</scope>
    <source>
        <strain evidence="2">AL3</strain>
        <tissue evidence="2">Liver</tissue>
    </source>
</reference>
<gene>
    <name evidence="2" type="ORF">AB6A40_002276</name>
</gene>
<dbReference type="AlphaFoldDB" id="A0ABD6E8E1"/>
<sequence>MKPNIPTIKTTHPEMRIELLESAIKTMEQRCIELMKSNESLSVSNAQLSIQNDHLSVKLDQLQRQRSISSQSSMGTSKVRKSSVGSGDERINFNKVSNGNVCSKMLTVNAY</sequence>